<dbReference type="AlphaFoldDB" id="A0AAW1QSW8"/>
<dbReference type="GO" id="GO:0030048">
    <property type="term" value="P:actin filament-based movement"/>
    <property type="evidence" value="ECO:0007669"/>
    <property type="project" value="TreeGrafter"/>
</dbReference>
<name>A0AAW1QSW8_9CHLO</name>
<feature type="compositionally biased region" description="Polar residues" evidence="2">
    <location>
        <begin position="444"/>
        <end position="459"/>
    </location>
</feature>
<feature type="region of interest" description="Disordered" evidence="2">
    <location>
        <begin position="769"/>
        <end position="807"/>
    </location>
</feature>
<evidence type="ECO:0000313" key="4">
    <source>
        <dbReference type="EMBL" id="KAK9824323.1"/>
    </source>
</evidence>
<feature type="coiled-coil region" evidence="1">
    <location>
        <begin position="829"/>
        <end position="910"/>
    </location>
</feature>
<sequence length="1146" mass="121585">MFGATAAAAAGRALLPALLAPAFLAQSHQARQSGQDGEEISSKAARPQASHRPLGRCRFLFHRPVVLRVQGLSYVAGRTPHWFRGRLPQGVLSQAVLLSSAGPARRRSSGNLGRGAHQSCKAPSSGLLAGLGLDMSPAATASFYDELSPGGRGASKLHRSSSWKRNLAEDDDDDACVAILPILGGGGPSGGGGSAGGGDSSGGGGSGGGHGGSGSGGGSHGAGGEGHEGNAVSVLVLLLGLTATGVTLLRFEMGELPERKIVRRASAAPGASHTLQASAISIAGHYYNDSALRHAAKTFKAQEKINAEAAAEQARVKKRLMKKLYNPVLIPTAAVLGHVDVNHTLTRRKTRKRRTKDNVEVKANLSNQLEVAISKLREKEAENVTAWSRVVQLEAELTAVKASVLRSHNLTGESSDVWDDALEALEQMAPEVFAAEIASRRSSFQSISNPRSRRASISTYGEGEEGPSMMYQQDMAPFFHAPSTLGAKSRLGSSDKLDQLDQWPHSAAQLSPRSQVAAWQADRGHSRGRSIDGGMFPVDPPSAGESTDSASTQRAGNFVLASSPLYGPSAATSPMLRAASRGSAGRQSSTDLMSHGWVLLPSHQQTSKAEGSSHQATREPQHVVDANLLEPDQHTPHAKGSGSQATRQMQRADHSQQPDGTTSPGDRQPALQAEAGKQLPAAAVFTLSASATSAEPAPSAPEPVILPALTLTSDVLRLAARSPDSQHTHDSSANDEDDPPMSPLGPRGSIDFGPGFSSRLAEHWRLDQEENDSLRSGSEPATPSATVPWKGPSPVSVASHEGTQPGLQEHPEIEKATLAALNTDAYASLDMLEIELDESHAHTKKLQAQVSALQAEQAAVSLQEGAALVELQADFATLAQQHKALQTDYTQALEERLRLARAQRNRLLAAFDGLAGAEDDIETVVAKLEAQATENTLLKQQHEHRASEIQALEERLKLARTQRNRLLAAFDGMAGAEEDIDSMLSRLEAQAAENKVLKQQQQQHHAEMQALEERLRLIRVQRNKLLSASTAMAMASDDVEALAGKLEAQSAETETLRQLCAAQTAELQAVHQDMAALKRERDALRLRKGAGRSPDGSIKAHSVSVDLDLDEEGSQTSQSSAHSLAKEDFRIPSFSIPRRSSLATVL</sequence>
<feature type="region of interest" description="Disordered" evidence="2">
    <location>
        <begin position="30"/>
        <end position="49"/>
    </location>
</feature>
<dbReference type="Proteomes" id="UP001489004">
    <property type="component" value="Unassembled WGS sequence"/>
</dbReference>
<evidence type="ECO:0000256" key="3">
    <source>
        <dbReference type="SAM" id="SignalP"/>
    </source>
</evidence>
<protein>
    <submittedName>
        <fullName evidence="4">Uncharacterized protein</fullName>
    </submittedName>
</protein>
<dbReference type="InterPro" id="IPR053099">
    <property type="entry name" value="WAS/WASL-interacting_domain"/>
</dbReference>
<feature type="coiled-coil region" evidence="1">
    <location>
        <begin position="949"/>
        <end position="1028"/>
    </location>
</feature>
<dbReference type="PANTHER" id="PTHR48226:SF1">
    <property type="entry name" value="WAS_WASL-INTERACTING PROTEIN FAMILY MEMBER 1"/>
    <property type="match status" value="1"/>
</dbReference>
<dbReference type="GO" id="GO:0005884">
    <property type="term" value="C:actin filament"/>
    <property type="evidence" value="ECO:0007669"/>
    <property type="project" value="TreeGrafter"/>
</dbReference>
<gene>
    <name evidence="4" type="ORF">WJX72_009455</name>
</gene>
<dbReference type="PANTHER" id="PTHR48226">
    <property type="entry name" value="OS06G0326200 PROTEIN"/>
    <property type="match status" value="1"/>
</dbReference>
<feature type="compositionally biased region" description="Polar residues" evidence="2">
    <location>
        <begin position="774"/>
        <end position="785"/>
    </location>
</feature>
<organism evidence="4 5">
    <name type="scientific">[Myrmecia] bisecta</name>
    <dbReference type="NCBI Taxonomy" id="41462"/>
    <lineage>
        <taxon>Eukaryota</taxon>
        <taxon>Viridiplantae</taxon>
        <taxon>Chlorophyta</taxon>
        <taxon>core chlorophytes</taxon>
        <taxon>Trebouxiophyceae</taxon>
        <taxon>Trebouxiales</taxon>
        <taxon>Trebouxiaceae</taxon>
        <taxon>Myrmecia</taxon>
    </lineage>
</organism>
<evidence type="ECO:0000313" key="5">
    <source>
        <dbReference type="Proteomes" id="UP001489004"/>
    </source>
</evidence>
<evidence type="ECO:0000256" key="1">
    <source>
        <dbReference type="SAM" id="Coils"/>
    </source>
</evidence>
<keyword evidence="5" id="KW-1185">Reference proteome</keyword>
<dbReference type="EMBL" id="JALJOR010000002">
    <property type="protein sequence ID" value="KAK9824323.1"/>
    <property type="molecule type" value="Genomic_DNA"/>
</dbReference>
<feature type="region of interest" description="Disordered" evidence="2">
    <location>
        <begin position="631"/>
        <end position="669"/>
    </location>
</feature>
<feature type="chain" id="PRO_5043340416" evidence="3">
    <location>
        <begin position="26"/>
        <end position="1146"/>
    </location>
</feature>
<feature type="region of interest" description="Disordered" evidence="2">
    <location>
        <begin position="506"/>
        <end position="553"/>
    </location>
</feature>
<comment type="caution">
    <text evidence="4">The sequence shown here is derived from an EMBL/GenBank/DDBJ whole genome shotgun (WGS) entry which is preliminary data.</text>
</comment>
<keyword evidence="3" id="KW-0732">Signal</keyword>
<accession>A0AAW1QSW8</accession>
<feature type="coiled-coil region" evidence="1">
    <location>
        <begin position="1060"/>
        <end position="1087"/>
    </location>
</feature>
<evidence type="ECO:0000256" key="2">
    <source>
        <dbReference type="SAM" id="MobiDB-lite"/>
    </source>
</evidence>
<feature type="region of interest" description="Disordered" evidence="2">
    <location>
        <begin position="444"/>
        <end position="469"/>
    </location>
</feature>
<feature type="signal peptide" evidence="3">
    <location>
        <begin position="1"/>
        <end position="25"/>
    </location>
</feature>
<reference evidence="4 5" key="1">
    <citation type="journal article" date="2024" name="Nat. Commun.">
        <title>Phylogenomics reveals the evolutionary origins of lichenization in chlorophyte algae.</title>
        <authorList>
            <person name="Puginier C."/>
            <person name="Libourel C."/>
            <person name="Otte J."/>
            <person name="Skaloud P."/>
            <person name="Haon M."/>
            <person name="Grisel S."/>
            <person name="Petersen M."/>
            <person name="Berrin J.G."/>
            <person name="Delaux P.M."/>
            <person name="Dal Grande F."/>
            <person name="Keller J."/>
        </authorList>
    </citation>
    <scope>NUCLEOTIDE SEQUENCE [LARGE SCALE GENOMIC DNA]</scope>
    <source>
        <strain evidence="4 5">SAG 2043</strain>
    </source>
</reference>
<feature type="region of interest" description="Disordered" evidence="2">
    <location>
        <begin position="188"/>
        <end position="226"/>
    </location>
</feature>
<feature type="compositionally biased region" description="Gly residues" evidence="2">
    <location>
        <begin position="188"/>
        <end position="224"/>
    </location>
</feature>
<feature type="compositionally biased region" description="Polar residues" evidence="2">
    <location>
        <begin position="544"/>
        <end position="553"/>
    </location>
</feature>
<proteinExistence type="predicted"/>
<keyword evidence="1" id="KW-0175">Coiled coil</keyword>
<feature type="region of interest" description="Disordered" evidence="2">
    <location>
        <begin position="721"/>
        <end position="756"/>
    </location>
</feature>